<gene>
    <name evidence="2" type="ORF">C7R54_15820</name>
</gene>
<evidence type="ECO:0008006" key="4">
    <source>
        <dbReference type="Google" id="ProtNLM"/>
    </source>
</evidence>
<dbReference type="RefSeq" id="WP_129151408.1">
    <property type="nucleotide sequence ID" value="NZ_JBHSDO010000011.1"/>
</dbReference>
<feature type="region of interest" description="Disordered" evidence="1">
    <location>
        <begin position="1"/>
        <end position="23"/>
    </location>
</feature>
<organism evidence="2 3">
    <name type="scientific">Achromobacter aloeverae</name>
    <dbReference type="NCBI Taxonomy" id="1750518"/>
    <lineage>
        <taxon>Bacteria</taxon>
        <taxon>Pseudomonadati</taxon>
        <taxon>Pseudomonadota</taxon>
        <taxon>Betaproteobacteria</taxon>
        <taxon>Burkholderiales</taxon>
        <taxon>Alcaligenaceae</taxon>
        <taxon>Achromobacter</taxon>
    </lineage>
</organism>
<comment type="caution">
    <text evidence="2">The sequence shown here is derived from an EMBL/GenBank/DDBJ whole genome shotgun (WGS) entry which is preliminary data.</text>
</comment>
<evidence type="ECO:0000313" key="3">
    <source>
        <dbReference type="Proteomes" id="UP000290849"/>
    </source>
</evidence>
<dbReference type="EMBL" id="PYAL01000004">
    <property type="protein sequence ID" value="RXN88042.1"/>
    <property type="molecule type" value="Genomic_DNA"/>
</dbReference>
<reference evidence="2 3" key="1">
    <citation type="journal article" date="2017" name="Int. J. Syst. Evol. Microbiol.">
        <title>Achromobacter aloeverae sp. nov., isolated from the root of Aloe vera (L.) Burm.f.</title>
        <authorList>
            <person name="Kuncharoen N."/>
            <person name="Muramatsu Y."/>
            <person name="Shibata C."/>
            <person name="Kamakura Y."/>
            <person name="Nakagawa Y."/>
            <person name="Tanasupawat S."/>
        </authorList>
    </citation>
    <scope>NUCLEOTIDE SEQUENCE [LARGE SCALE GENOMIC DNA]</scope>
    <source>
        <strain evidence="2 3">AVA-1</strain>
    </source>
</reference>
<proteinExistence type="predicted"/>
<accession>A0A4Q1HIH7</accession>
<evidence type="ECO:0000313" key="2">
    <source>
        <dbReference type="EMBL" id="RXN88042.1"/>
    </source>
</evidence>
<protein>
    <recommendedName>
        <fullName evidence="4">OmpA-like domain-containing protein</fullName>
    </recommendedName>
</protein>
<keyword evidence="3" id="KW-1185">Reference proteome</keyword>
<dbReference type="AlphaFoldDB" id="A0A4Q1HIH7"/>
<sequence>MTYSVHNESHIVSPPGDDASVNRPAEAGFYTALGASAHEGISLHPSVAEDYAGRFAPPGRMRFDVTVGTGEDTAGQLDRVLAEMKRRAPDGTYAIQEINVAGTVFTGGAAADLGHNRELALRNEAYVQQYFALAGVRPELGVNTHGKISAEFPGLLLQPEHATRRNAVHVDIVYRRRAGGDPAPKGADRTTRCSKAASALLGTHTASPGLRALSAPPPMAWPDGGAMDEITVSRPAASTDKPWLRRCPVRQRA</sequence>
<name>A0A4Q1HIH7_9BURK</name>
<dbReference type="Proteomes" id="UP000290849">
    <property type="component" value="Unassembled WGS sequence"/>
</dbReference>
<dbReference type="OrthoDB" id="10001825at2"/>
<evidence type="ECO:0000256" key="1">
    <source>
        <dbReference type="SAM" id="MobiDB-lite"/>
    </source>
</evidence>